<keyword evidence="6" id="KW-0411">Iron-sulfur</keyword>
<dbReference type="SUPFAM" id="SSF52141">
    <property type="entry name" value="Uracil-DNA glycosylase-like"/>
    <property type="match status" value="1"/>
</dbReference>
<reference evidence="9 10" key="1">
    <citation type="submission" date="2017-07" db="EMBL/GenBank/DDBJ databases">
        <title>A draft genome sequence of Komagataeibacter xylinus LMG 1515.</title>
        <authorList>
            <person name="Skraban J."/>
            <person name="Cleenwerck I."/>
            <person name="Vandamme P."/>
            <person name="Trcek J."/>
        </authorList>
    </citation>
    <scope>NUCLEOTIDE SEQUENCE [LARGE SCALE GENOMIC DNA]</scope>
    <source>
        <strain evidence="9 10">LMG 1515</strain>
    </source>
</reference>
<evidence type="ECO:0000256" key="7">
    <source>
        <dbReference type="ARBA" id="ARBA00023204"/>
    </source>
</evidence>
<dbReference type="SMART" id="SM00986">
    <property type="entry name" value="UDG"/>
    <property type="match status" value="1"/>
</dbReference>
<feature type="region of interest" description="Disordered" evidence="8">
    <location>
        <begin position="52"/>
        <end position="98"/>
    </location>
</feature>
<sequence>MRRPLPNPERGGRTARGCMARAGAGYIHPMTDSLSLLRLYVEWGADDALDPDPHDRLALPTPPRNPAPAAQPLPIQPDAGNGHPKPARRPRPPAPPSRATLIDEAVAAARAAAAAAGTLPALRAAISGFEPCGLRATATHSVCVEGPEQAPLMLIGEAPDADEDRSGHPFAGEGGALVATMFASIGIDRAELLASPIIPWRPPGGRPPSVAEARICLPFIERAIVLARPERVVLLGNLAVSLITGQNTTAARMRGRWRDITLPTGPDGAPATTLPALAMRHPLQLRASATARRDAWKDMLLIRETIGNMPLKS</sequence>
<dbReference type="Proteomes" id="UP000248257">
    <property type="component" value="Unassembled WGS sequence"/>
</dbReference>
<accession>A0A318PNJ9</accession>
<keyword evidence="4" id="KW-0378">Hydrolase</keyword>
<comment type="caution">
    <text evidence="9">The sequence shown here is derived from an EMBL/GenBank/DDBJ whole genome shotgun (WGS) entry which is preliminary data.</text>
</comment>
<dbReference type="PANTHER" id="PTHR33693:SF1">
    <property type="entry name" value="TYPE-4 URACIL-DNA GLYCOSYLASE"/>
    <property type="match status" value="1"/>
</dbReference>
<evidence type="ECO:0000256" key="4">
    <source>
        <dbReference type="ARBA" id="ARBA00022801"/>
    </source>
</evidence>
<dbReference type="EMBL" id="NKUC01000011">
    <property type="protein sequence ID" value="PYD57154.1"/>
    <property type="molecule type" value="Genomic_DNA"/>
</dbReference>
<dbReference type="OrthoDB" id="5290748at2"/>
<evidence type="ECO:0000256" key="6">
    <source>
        <dbReference type="ARBA" id="ARBA00023014"/>
    </source>
</evidence>
<dbReference type="AlphaFoldDB" id="A0A318PNJ9"/>
<gene>
    <name evidence="9" type="ORF">CFR75_06985</name>
</gene>
<evidence type="ECO:0000256" key="1">
    <source>
        <dbReference type="ARBA" id="ARBA00022485"/>
    </source>
</evidence>
<dbReference type="STRING" id="1220579.GCA_001571345_01114"/>
<evidence type="ECO:0000313" key="10">
    <source>
        <dbReference type="Proteomes" id="UP000248257"/>
    </source>
</evidence>
<proteinExistence type="predicted"/>
<keyword evidence="7" id="KW-0234">DNA repair</keyword>
<feature type="compositionally biased region" description="Pro residues" evidence="8">
    <location>
        <begin position="60"/>
        <end position="75"/>
    </location>
</feature>
<keyword evidence="5" id="KW-0408">Iron</keyword>
<dbReference type="Pfam" id="PF03167">
    <property type="entry name" value="UDG"/>
    <property type="match status" value="1"/>
</dbReference>
<dbReference type="InterPro" id="IPR036895">
    <property type="entry name" value="Uracil-DNA_glycosylase-like_sf"/>
</dbReference>
<dbReference type="GO" id="GO:0006281">
    <property type="term" value="P:DNA repair"/>
    <property type="evidence" value="ECO:0007669"/>
    <property type="project" value="UniProtKB-KW"/>
</dbReference>
<dbReference type="GO" id="GO:0051539">
    <property type="term" value="F:4 iron, 4 sulfur cluster binding"/>
    <property type="evidence" value="ECO:0007669"/>
    <property type="project" value="UniProtKB-KW"/>
</dbReference>
<keyword evidence="10" id="KW-1185">Reference proteome</keyword>
<keyword evidence="3" id="KW-0227">DNA damage</keyword>
<name>A0A318PNJ9_KOMXY</name>
<evidence type="ECO:0000256" key="5">
    <source>
        <dbReference type="ARBA" id="ARBA00023004"/>
    </source>
</evidence>
<evidence type="ECO:0000256" key="3">
    <source>
        <dbReference type="ARBA" id="ARBA00022763"/>
    </source>
</evidence>
<dbReference type="GO" id="GO:0046872">
    <property type="term" value="F:metal ion binding"/>
    <property type="evidence" value="ECO:0007669"/>
    <property type="project" value="UniProtKB-KW"/>
</dbReference>
<keyword evidence="1" id="KW-0004">4Fe-4S</keyword>
<dbReference type="SMART" id="SM00987">
    <property type="entry name" value="UreE_C"/>
    <property type="match status" value="1"/>
</dbReference>
<protein>
    <submittedName>
        <fullName evidence="9">Uracil-DNA glycosylase</fullName>
    </submittedName>
</protein>
<evidence type="ECO:0000256" key="2">
    <source>
        <dbReference type="ARBA" id="ARBA00022723"/>
    </source>
</evidence>
<keyword evidence="2" id="KW-0479">Metal-binding</keyword>
<dbReference type="CDD" id="cd10030">
    <property type="entry name" value="UDG-F4_TTUDGA_SPO1dp_like"/>
    <property type="match status" value="1"/>
</dbReference>
<dbReference type="RefSeq" id="WP_061272777.1">
    <property type="nucleotide sequence ID" value="NZ_CP025269.1"/>
</dbReference>
<dbReference type="InterPro" id="IPR005122">
    <property type="entry name" value="Uracil-DNA_glycosylase-like"/>
</dbReference>
<dbReference type="InterPro" id="IPR051536">
    <property type="entry name" value="UDG_Type-4/5"/>
</dbReference>
<dbReference type="PANTHER" id="PTHR33693">
    <property type="entry name" value="TYPE-5 URACIL-DNA GLYCOSYLASE"/>
    <property type="match status" value="1"/>
</dbReference>
<dbReference type="Gene3D" id="3.40.470.10">
    <property type="entry name" value="Uracil-DNA glycosylase-like domain"/>
    <property type="match status" value="1"/>
</dbReference>
<dbReference type="GO" id="GO:0097506">
    <property type="term" value="F:deaminated base DNA N-glycosylase activity"/>
    <property type="evidence" value="ECO:0007669"/>
    <property type="project" value="UniProtKB-ARBA"/>
</dbReference>
<evidence type="ECO:0000256" key="8">
    <source>
        <dbReference type="SAM" id="MobiDB-lite"/>
    </source>
</evidence>
<organism evidence="9 10">
    <name type="scientific">Komagataeibacter xylinus</name>
    <name type="common">Gluconacetobacter xylinus</name>
    <dbReference type="NCBI Taxonomy" id="28448"/>
    <lineage>
        <taxon>Bacteria</taxon>
        <taxon>Pseudomonadati</taxon>
        <taxon>Pseudomonadota</taxon>
        <taxon>Alphaproteobacteria</taxon>
        <taxon>Acetobacterales</taxon>
        <taxon>Acetobacteraceae</taxon>
        <taxon>Komagataeibacter</taxon>
    </lineage>
</organism>
<evidence type="ECO:0000313" key="9">
    <source>
        <dbReference type="EMBL" id="PYD57154.1"/>
    </source>
</evidence>